<dbReference type="EMBL" id="JAPEVG010000458">
    <property type="protein sequence ID" value="KAJ8462545.1"/>
    <property type="molecule type" value="Genomic_DNA"/>
</dbReference>
<accession>A0AAD7TIP3</accession>
<reference evidence="2" key="1">
    <citation type="submission" date="2022-11" db="EMBL/GenBank/DDBJ databases">
        <title>Genome Sequence of Cubamyces cubensis.</title>
        <authorList>
            <person name="Buettner E."/>
        </authorList>
    </citation>
    <scope>NUCLEOTIDE SEQUENCE</scope>
    <source>
        <strain evidence="2">MPL-01</strain>
    </source>
</reference>
<evidence type="ECO:0008006" key="4">
    <source>
        <dbReference type="Google" id="ProtNLM"/>
    </source>
</evidence>
<comment type="caution">
    <text evidence="2">The sequence shown here is derived from an EMBL/GenBank/DDBJ whole genome shotgun (WGS) entry which is preliminary data.</text>
</comment>
<protein>
    <recommendedName>
        <fullName evidence="4">F-box domain-containing protein</fullName>
    </recommendedName>
</protein>
<sequence length="714" mass="79848">MSFVERLPPDVWQEIGHAILDLQSYQYPSIGRKTLIALAATCKYLSGPALNRTQENPPKAHVPESPKMGPKGPENQFATPESGQNGGPAGCEFLVDFPGSSLNVLYHAVPDIAVLFYSLPDELYKRERIVLDTGGNMGAQFYEEVIVFTFTRDDVNKADLVRFLVNAQRVKAIVGTFEYYARSPVRSTLLAAPMVYTTLARVLATSPLCPSLCRLHYDRGELTPFSVFRGLYILFSSTLKHFFVSSSEQRGEESRRRRRLSLDELYTQSNPAEDEGTLCDMLAKLRERSPHMQSFYVIVEPSTSAMISATLAAIFDFRQLVTLDYHTVLEGGQYLANPAFIAHCAQLPCLRDLRIEIDDTSWPSDWRLQVAPSQTDASLSFPRLRQFNVVVKTLALLTDLLPYVGFPILEELSVYAVGNIPRDEFHPFFAAVAALPAQHTLRSFHLTATKSVVSSAATSSGCYMHPSPIGAETLEPMLVMSHLQCFVVFLRCPYDIDDTLLRRMALAWPELTKLEFLRNPYHEPNPSQRQCTIDQNCQDDQFGVYRLGGTGVDGGGFDCTVGPPKGVWCRPRATLLGLFYLAQHCAGLGEIALDIDANTAIMPPGRALESSVGRRPCLKMLSLGYSPVEDPDAVAAFLTGLFRIDPSTDIRTLWADDDYHFMNGDPPGAELEDGTGREWWQKPIKYGKGWRTVKRVVRTFEAVRMEERAERRWG</sequence>
<organism evidence="2 3">
    <name type="scientific">Trametes cubensis</name>
    <dbReference type="NCBI Taxonomy" id="1111947"/>
    <lineage>
        <taxon>Eukaryota</taxon>
        <taxon>Fungi</taxon>
        <taxon>Dikarya</taxon>
        <taxon>Basidiomycota</taxon>
        <taxon>Agaricomycotina</taxon>
        <taxon>Agaricomycetes</taxon>
        <taxon>Polyporales</taxon>
        <taxon>Polyporaceae</taxon>
        <taxon>Trametes</taxon>
    </lineage>
</organism>
<evidence type="ECO:0000313" key="3">
    <source>
        <dbReference type="Proteomes" id="UP001215151"/>
    </source>
</evidence>
<dbReference type="AlphaFoldDB" id="A0AAD7TIP3"/>
<evidence type="ECO:0000256" key="1">
    <source>
        <dbReference type="SAM" id="MobiDB-lite"/>
    </source>
</evidence>
<name>A0AAD7TIP3_9APHY</name>
<dbReference type="Proteomes" id="UP001215151">
    <property type="component" value="Unassembled WGS sequence"/>
</dbReference>
<evidence type="ECO:0000313" key="2">
    <source>
        <dbReference type="EMBL" id="KAJ8462545.1"/>
    </source>
</evidence>
<gene>
    <name evidence="2" type="ORF">ONZ51_g10839</name>
</gene>
<keyword evidence="3" id="KW-1185">Reference proteome</keyword>
<feature type="region of interest" description="Disordered" evidence="1">
    <location>
        <begin position="49"/>
        <end position="84"/>
    </location>
</feature>
<proteinExistence type="predicted"/>